<dbReference type="RefSeq" id="XP_001750386.1">
    <property type="nucleotide sequence ID" value="XM_001750334.1"/>
</dbReference>
<evidence type="ECO:0000256" key="2">
    <source>
        <dbReference type="SAM" id="SignalP"/>
    </source>
</evidence>
<evidence type="ECO:0000313" key="3">
    <source>
        <dbReference type="EMBL" id="EDQ84736.1"/>
    </source>
</evidence>
<keyword evidence="1" id="KW-0175">Coiled coil</keyword>
<feature type="coiled-coil region" evidence="1">
    <location>
        <begin position="131"/>
        <end position="169"/>
    </location>
</feature>
<feature type="signal peptide" evidence="2">
    <location>
        <begin position="1"/>
        <end position="21"/>
    </location>
</feature>
<keyword evidence="2" id="KW-0732">Signal</keyword>
<dbReference type="EMBL" id="CH991581">
    <property type="protein sequence ID" value="EDQ84736.1"/>
    <property type="molecule type" value="Genomic_DNA"/>
</dbReference>
<dbReference type="InParanoid" id="A9VCE6"/>
<dbReference type="AlphaFoldDB" id="A9VCE6"/>
<feature type="coiled-coil region" evidence="1">
    <location>
        <begin position="57"/>
        <end position="91"/>
    </location>
</feature>
<accession>A9VCE6</accession>
<evidence type="ECO:0000256" key="1">
    <source>
        <dbReference type="SAM" id="Coils"/>
    </source>
</evidence>
<dbReference type="GO" id="GO:0000785">
    <property type="term" value="C:chromatin"/>
    <property type="evidence" value="ECO:0000318"/>
    <property type="project" value="GO_Central"/>
</dbReference>
<dbReference type="GeneID" id="5895685"/>
<dbReference type="GO" id="GO:0000796">
    <property type="term" value="C:condensin complex"/>
    <property type="evidence" value="ECO:0000318"/>
    <property type="project" value="GO_Central"/>
</dbReference>
<reference evidence="3 4" key="1">
    <citation type="journal article" date="2008" name="Nature">
        <title>The genome of the choanoflagellate Monosiga brevicollis and the origin of metazoans.</title>
        <authorList>
            <consortium name="JGI Sequencing"/>
            <person name="King N."/>
            <person name="Westbrook M.J."/>
            <person name="Young S.L."/>
            <person name="Kuo A."/>
            <person name="Abedin M."/>
            <person name="Chapman J."/>
            <person name="Fairclough S."/>
            <person name="Hellsten U."/>
            <person name="Isogai Y."/>
            <person name="Letunic I."/>
            <person name="Marr M."/>
            <person name="Pincus D."/>
            <person name="Putnam N."/>
            <person name="Rokas A."/>
            <person name="Wright K.J."/>
            <person name="Zuzow R."/>
            <person name="Dirks W."/>
            <person name="Good M."/>
            <person name="Goodstein D."/>
            <person name="Lemons D."/>
            <person name="Li W."/>
            <person name="Lyons J.B."/>
            <person name="Morris A."/>
            <person name="Nichols S."/>
            <person name="Richter D.J."/>
            <person name="Salamov A."/>
            <person name="Bork P."/>
            <person name="Lim W.A."/>
            <person name="Manning G."/>
            <person name="Miller W.T."/>
            <person name="McGinnis W."/>
            <person name="Shapiro H."/>
            <person name="Tjian R."/>
            <person name="Grigoriev I.V."/>
            <person name="Rokhsar D."/>
        </authorList>
    </citation>
    <scope>NUCLEOTIDE SEQUENCE [LARGE SCALE GENOMIC DNA]</scope>
    <source>
        <strain evidence="4">MX1 / ATCC 50154</strain>
    </source>
</reference>
<protein>
    <submittedName>
        <fullName evidence="3">Uncharacterized protein</fullName>
    </submittedName>
</protein>
<feature type="chain" id="PRO_5002742974" evidence="2">
    <location>
        <begin position="22"/>
        <end position="318"/>
    </location>
</feature>
<dbReference type="KEGG" id="mbr:MONBRDRAFT_12483"/>
<evidence type="ECO:0000313" key="4">
    <source>
        <dbReference type="Proteomes" id="UP000001357"/>
    </source>
</evidence>
<dbReference type="GO" id="GO:0007076">
    <property type="term" value="P:mitotic chromosome condensation"/>
    <property type="evidence" value="ECO:0000318"/>
    <property type="project" value="GO_Central"/>
</dbReference>
<proteinExistence type="predicted"/>
<organism evidence="3 4">
    <name type="scientific">Monosiga brevicollis</name>
    <name type="common">Choanoflagellate</name>
    <dbReference type="NCBI Taxonomy" id="81824"/>
    <lineage>
        <taxon>Eukaryota</taxon>
        <taxon>Choanoflagellata</taxon>
        <taxon>Craspedida</taxon>
        <taxon>Salpingoecidae</taxon>
        <taxon>Monosiga</taxon>
    </lineage>
</organism>
<name>A9VCE6_MONBE</name>
<dbReference type="GO" id="GO:0003682">
    <property type="term" value="F:chromatin binding"/>
    <property type="evidence" value="ECO:0000318"/>
    <property type="project" value="GO_Central"/>
</dbReference>
<dbReference type="GO" id="GO:0000793">
    <property type="term" value="C:condensed chromosome"/>
    <property type="evidence" value="ECO:0000318"/>
    <property type="project" value="GO_Central"/>
</dbReference>
<sequence>MARASLLWLLVVGVTVVAATGEPGITTNDGAMIIEADAVTVTTPNGDYTIGHADAQAEAAHERIDAVNASLKRAEQVAEESNLRLEATRADLQKVNASALANSAVNGQLASSVDALNASLEALVHSAGTTSQALSDRLDAVNASLKRAEETAEERNLRLEAIMADLQEVNASSLANSAVNGQLASSVDALNTSLEALVHSAAMTNQTLSNRLDAVNADIHALTNADSRSIDGIIFYCYNNVPAPATAYGVANRLENEYFTRTLCHVPAGYDSSSDTHDYTFTASDCRGVYPTGDCDGFLVRASQSGSDQDFQVWYRAR</sequence>
<keyword evidence="4" id="KW-1185">Reference proteome</keyword>
<gene>
    <name evidence="3" type="ORF">MONBRDRAFT_12483</name>
</gene>
<dbReference type="Proteomes" id="UP000001357">
    <property type="component" value="Unassembled WGS sequence"/>
</dbReference>